<feature type="region of interest" description="Disordered" evidence="1">
    <location>
        <begin position="183"/>
        <end position="229"/>
    </location>
</feature>
<sequence>MSSAYILIEQPELHSFLHDLEALHFWARNMAGLGTSITALAPLAKPAIRSDRNPYARPVPLNPFTSSPTTTYPAESSIFPPSPRSRPSRRDGKPKILFCDMGQGKQEFELFPGENRPPSFGMPDRSGGMQSGVTARQGCKSRGFPQNGRRVSWKAPVQRGPHRTPNITRAPDVAHTPQRGVRFVRRPRRVRPEWDATDAAMEEETEDTEDEEYVVEEDDNADLDEGKAC</sequence>
<feature type="compositionally biased region" description="Polar residues" evidence="1">
    <location>
        <begin position="63"/>
        <end position="74"/>
    </location>
</feature>
<name>A0AAD4NU37_9PLEO</name>
<evidence type="ECO:0000313" key="2">
    <source>
        <dbReference type="EMBL" id="KAG9193465.1"/>
    </source>
</evidence>
<dbReference type="Proteomes" id="UP001199106">
    <property type="component" value="Unassembled WGS sequence"/>
</dbReference>
<comment type="caution">
    <text evidence="2">The sequence shown here is derived from an EMBL/GenBank/DDBJ whole genome shotgun (WGS) entry which is preliminary data.</text>
</comment>
<feature type="compositionally biased region" description="Acidic residues" evidence="1">
    <location>
        <begin position="200"/>
        <end position="223"/>
    </location>
</feature>
<protein>
    <submittedName>
        <fullName evidence="2">Uncharacterized protein</fullName>
    </submittedName>
</protein>
<feature type="region of interest" description="Disordered" evidence="1">
    <location>
        <begin position="51"/>
        <end position="94"/>
    </location>
</feature>
<proteinExistence type="predicted"/>
<evidence type="ECO:0000313" key="3">
    <source>
        <dbReference type="Proteomes" id="UP001199106"/>
    </source>
</evidence>
<dbReference type="EMBL" id="JAANER010000002">
    <property type="protein sequence ID" value="KAG9193465.1"/>
    <property type="molecule type" value="Genomic_DNA"/>
</dbReference>
<dbReference type="AlphaFoldDB" id="A0AAD4NU37"/>
<reference evidence="2" key="1">
    <citation type="submission" date="2021-07" db="EMBL/GenBank/DDBJ databases">
        <title>Genome Resource of American Ginseng Black Spot Pathogen Alternaria panax.</title>
        <authorList>
            <person name="Qiu C."/>
            <person name="Wang W."/>
            <person name="Liu Z."/>
        </authorList>
    </citation>
    <scope>NUCLEOTIDE SEQUENCE</scope>
    <source>
        <strain evidence="2">BNCC115425</strain>
    </source>
</reference>
<accession>A0AAD4NU37</accession>
<gene>
    <name evidence="2" type="ORF">G6011_03500</name>
</gene>
<keyword evidence="3" id="KW-1185">Reference proteome</keyword>
<organism evidence="2 3">
    <name type="scientific">Alternaria panax</name>
    <dbReference type="NCBI Taxonomy" id="48097"/>
    <lineage>
        <taxon>Eukaryota</taxon>
        <taxon>Fungi</taxon>
        <taxon>Dikarya</taxon>
        <taxon>Ascomycota</taxon>
        <taxon>Pezizomycotina</taxon>
        <taxon>Dothideomycetes</taxon>
        <taxon>Pleosporomycetidae</taxon>
        <taxon>Pleosporales</taxon>
        <taxon>Pleosporineae</taxon>
        <taxon>Pleosporaceae</taxon>
        <taxon>Alternaria</taxon>
        <taxon>Alternaria sect. Panax</taxon>
    </lineage>
</organism>
<evidence type="ECO:0000256" key="1">
    <source>
        <dbReference type="SAM" id="MobiDB-lite"/>
    </source>
</evidence>